<sequence>MERKRLRSQSVFLGYQQRNSDHDAAINMYVNHASDISAVARNELIPDKIFDYGLVNCPPGTQGCFYYPHRQCINGKSRITYSITGCLGNPDLCDRKELEVKKLNGTTRCCYHLGCNFDMYNFLYNLPRGIAQYDSDDKDCGPGAAPEKIIAPTEIQGSSAGTASSLGSTAGSTATLKGSETVTTNTMSSASVGGTSSTTISSTVGDASTTKLDIGDEKE</sequence>
<dbReference type="AlphaFoldDB" id="A0A016T959"/>
<evidence type="ECO:0000313" key="2">
    <source>
        <dbReference type="EMBL" id="EYB99212.1"/>
    </source>
</evidence>
<proteinExistence type="predicted"/>
<feature type="compositionally biased region" description="Low complexity" evidence="1">
    <location>
        <begin position="186"/>
        <end position="205"/>
    </location>
</feature>
<dbReference type="Proteomes" id="UP000024635">
    <property type="component" value="Unassembled WGS sequence"/>
</dbReference>
<protein>
    <submittedName>
        <fullName evidence="2">Uncharacterized protein</fullName>
    </submittedName>
</protein>
<feature type="compositionally biased region" description="Low complexity" evidence="1">
    <location>
        <begin position="157"/>
        <end position="176"/>
    </location>
</feature>
<keyword evidence="3" id="KW-1185">Reference proteome</keyword>
<reference evidence="3" key="1">
    <citation type="journal article" date="2015" name="Nat. Genet.">
        <title>The genome and transcriptome of the zoonotic hookworm Ancylostoma ceylanicum identify infection-specific gene families.</title>
        <authorList>
            <person name="Schwarz E.M."/>
            <person name="Hu Y."/>
            <person name="Antoshechkin I."/>
            <person name="Miller M.M."/>
            <person name="Sternberg P.W."/>
            <person name="Aroian R.V."/>
        </authorList>
    </citation>
    <scope>NUCLEOTIDE SEQUENCE</scope>
    <source>
        <strain evidence="3">HY135</strain>
    </source>
</reference>
<name>A0A016T959_9BILA</name>
<comment type="caution">
    <text evidence="2">The sequence shown here is derived from an EMBL/GenBank/DDBJ whole genome shotgun (WGS) entry which is preliminary data.</text>
</comment>
<dbReference type="OrthoDB" id="5869077at2759"/>
<gene>
    <name evidence="2" type="primary">Acey_s0124.g1225</name>
    <name evidence="2" type="ORF">Y032_0124g1225</name>
</gene>
<accession>A0A016T959</accession>
<organism evidence="2 3">
    <name type="scientific">Ancylostoma ceylanicum</name>
    <dbReference type="NCBI Taxonomy" id="53326"/>
    <lineage>
        <taxon>Eukaryota</taxon>
        <taxon>Metazoa</taxon>
        <taxon>Ecdysozoa</taxon>
        <taxon>Nematoda</taxon>
        <taxon>Chromadorea</taxon>
        <taxon>Rhabditida</taxon>
        <taxon>Rhabditina</taxon>
        <taxon>Rhabditomorpha</taxon>
        <taxon>Strongyloidea</taxon>
        <taxon>Ancylostomatidae</taxon>
        <taxon>Ancylostomatinae</taxon>
        <taxon>Ancylostoma</taxon>
    </lineage>
</organism>
<evidence type="ECO:0000256" key="1">
    <source>
        <dbReference type="SAM" id="MobiDB-lite"/>
    </source>
</evidence>
<evidence type="ECO:0000313" key="3">
    <source>
        <dbReference type="Proteomes" id="UP000024635"/>
    </source>
</evidence>
<feature type="region of interest" description="Disordered" evidence="1">
    <location>
        <begin position="151"/>
        <end position="219"/>
    </location>
</feature>
<dbReference type="EMBL" id="JARK01001460">
    <property type="protein sequence ID" value="EYB99212.1"/>
    <property type="molecule type" value="Genomic_DNA"/>
</dbReference>